<accession>A0A8W8MH67</accession>
<evidence type="ECO:0000256" key="1">
    <source>
        <dbReference type="SAM" id="Phobius"/>
    </source>
</evidence>
<evidence type="ECO:0008006" key="5">
    <source>
        <dbReference type="Google" id="ProtNLM"/>
    </source>
</evidence>
<feature type="chain" id="PRO_5036442946" description="Ig-like domain-containing protein" evidence="2">
    <location>
        <begin position="23"/>
        <end position="558"/>
    </location>
</feature>
<dbReference type="EnsemblMetazoa" id="G32769.1">
    <property type="protein sequence ID" value="G32769.1:cds"/>
    <property type="gene ID" value="G32769"/>
</dbReference>
<protein>
    <recommendedName>
        <fullName evidence="5">Ig-like domain-containing protein</fullName>
    </recommendedName>
</protein>
<reference evidence="3" key="1">
    <citation type="submission" date="2022-08" db="UniProtKB">
        <authorList>
            <consortium name="EnsemblMetazoa"/>
        </authorList>
    </citation>
    <scope>IDENTIFICATION</scope>
    <source>
        <strain evidence="3">05x7-T-G4-1.051#20</strain>
    </source>
</reference>
<organism evidence="3 4">
    <name type="scientific">Magallana gigas</name>
    <name type="common">Pacific oyster</name>
    <name type="synonym">Crassostrea gigas</name>
    <dbReference type="NCBI Taxonomy" id="29159"/>
    <lineage>
        <taxon>Eukaryota</taxon>
        <taxon>Metazoa</taxon>
        <taxon>Spiralia</taxon>
        <taxon>Lophotrochozoa</taxon>
        <taxon>Mollusca</taxon>
        <taxon>Bivalvia</taxon>
        <taxon>Autobranchia</taxon>
        <taxon>Pteriomorphia</taxon>
        <taxon>Ostreida</taxon>
        <taxon>Ostreoidea</taxon>
        <taxon>Ostreidae</taxon>
        <taxon>Magallana</taxon>
    </lineage>
</organism>
<proteinExistence type="predicted"/>
<keyword evidence="4" id="KW-1185">Reference proteome</keyword>
<sequence length="558" mass="63066">MTALSCVWSVFFCLFLFHHSKEQSDVIIYATNTQISLGTSFISVMCQPRLYKKGKYSGFEILLQCRQNKSSYWETIVKLNDSGSFITNISKDIETHLERNGTCDYGYGKGCGIYANISIHLESCKGYLDPSFRCQLFDIGGRNAVDSSKEVQAEISSKPSYTDSPTIIYPLTSKAVKLGEVLQMQCTGEEDVNIQTNTDIRWCKHVSGKYEVISLQDTPQMQIVSQSKDGCTSVQKSEIFYHITDEDNELEIMCELEYNEISKICGKGRFNSTLRIATELNDDGWTLSPVIVYSEDSMLNAQNITIEGIGRTVQLLCVGSKSNQIELMKEEVMWCVRKKNNTEWTPIVLQENKLETMINSSGKIRIYNKVTYHLIGLDKSIDIMCQISSSPKCGSGVISSNVSLQLNPSESEGQYYLKQRETAPGPERRETWVVVTMIISVTLLVVILVLDTILLILAYRRGGLSLFGILIQFERNKRVVNIQGESRLDTDVDRHVLVDQTAGVIYNNQQIHSNVTNRPSYQTTTITQINSEQPAYEEINSRERSAQEYEALSHSTKY</sequence>
<dbReference type="AlphaFoldDB" id="A0A8W8MH67"/>
<feature type="signal peptide" evidence="2">
    <location>
        <begin position="1"/>
        <end position="22"/>
    </location>
</feature>
<feature type="transmembrane region" description="Helical" evidence="1">
    <location>
        <begin position="432"/>
        <end position="459"/>
    </location>
</feature>
<keyword evidence="2" id="KW-0732">Signal</keyword>
<evidence type="ECO:0000256" key="2">
    <source>
        <dbReference type="SAM" id="SignalP"/>
    </source>
</evidence>
<name>A0A8W8MH67_MAGGI</name>
<keyword evidence="1" id="KW-0812">Transmembrane</keyword>
<evidence type="ECO:0000313" key="4">
    <source>
        <dbReference type="Proteomes" id="UP000005408"/>
    </source>
</evidence>
<keyword evidence="1" id="KW-0472">Membrane</keyword>
<dbReference type="Proteomes" id="UP000005408">
    <property type="component" value="Unassembled WGS sequence"/>
</dbReference>
<keyword evidence="1" id="KW-1133">Transmembrane helix</keyword>
<evidence type="ECO:0000313" key="3">
    <source>
        <dbReference type="EnsemblMetazoa" id="G32769.1:cds"/>
    </source>
</evidence>